<dbReference type="Pfam" id="PF09754">
    <property type="entry name" value="PAC2"/>
    <property type="match status" value="1"/>
</dbReference>
<protein>
    <recommendedName>
        <fullName evidence="1 4">Proteasome assembly chaperone 2</fullName>
    </recommendedName>
</protein>
<dbReference type="Proteomes" id="UP000663699">
    <property type="component" value="Chromosome 7"/>
</dbReference>
<evidence type="ECO:0000313" key="7">
    <source>
        <dbReference type="Proteomes" id="UP000663699"/>
    </source>
</evidence>
<keyword evidence="2 4" id="KW-0143">Chaperone</keyword>
<sequence>MGETDFSLFSGTILVIPVVSIANVPQLAVDLLIHSAGLARKTMLDHSLLYPFAGSREDVGAPCSGGIATALDVFGDDKITVIQQRSPVLPGEKRKFVEKVLLPFIKKGQFREVLVLGSTDASRRNDAEIEGPKEFTLSTLQTVSGLSEHFSSLKLISGSKRVFPKLFSSGALIPLLEHALSQNVSMVALVMYVMEGDNTEDAKRMASMAAKACKLESLSENLKSPKSWDHLFGKELKIGFEGGMFW</sequence>
<dbReference type="OrthoDB" id="10260712at2759"/>
<dbReference type="InterPro" id="IPR016562">
    <property type="entry name" value="Proteasome_assmbl_chp_2_euk"/>
</dbReference>
<dbReference type="AlphaFoldDB" id="A0A899G292"/>
<dbReference type="GO" id="GO:0043248">
    <property type="term" value="P:proteasome assembly"/>
    <property type="evidence" value="ECO:0007669"/>
    <property type="project" value="TreeGrafter"/>
</dbReference>
<evidence type="ECO:0000313" key="6">
    <source>
        <dbReference type="EMBL" id="QSL65589.1"/>
    </source>
</evidence>
<evidence type="ECO:0000256" key="5">
    <source>
        <dbReference type="SAM" id="Phobius"/>
    </source>
</evidence>
<dbReference type="GO" id="GO:0005634">
    <property type="term" value="C:nucleus"/>
    <property type="evidence" value="ECO:0007669"/>
    <property type="project" value="TreeGrafter"/>
</dbReference>
<evidence type="ECO:0000256" key="3">
    <source>
        <dbReference type="ARBA" id="ARBA00025745"/>
    </source>
</evidence>
<dbReference type="GO" id="GO:0005829">
    <property type="term" value="C:cytosol"/>
    <property type="evidence" value="ECO:0007669"/>
    <property type="project" value="TreeGrafter"/>
</dbReference>
<evidence type="ECO:0000256" key="4">
    <source>
        <dbReference type="PIRNR" id="PIRNR010044"/>
    </source>
</evidence>
<gene>
    <name evidence="6" type="ORF">MERGE_002902</name>
</gene>
<reference evidence="6" key="1">
    <citation type="submission" date="2020-06" db="EMBL/GenBank/DDBJ databases">
        <title>Genomes of multiple members of Pneumocystis genus reveal paths to human pathogen Pneumocystis jirovecii.</title>
        <authorList>
            <person name="Cisse O.H."/>
            <person name="Ma L."/>
            <person name="Dekker J."/>
            <person name="Khil P."/>
            <person name="Jo J."/>
            <person name="Brenchley J."/>
            <person name="Blair R."/>
            <person name="Pahar B."/>
            <person name="Chabe M."/>
            <person name="Van Rompay K.A."/>
            <person name="Keesler R."/>
            <person name="Sukura A."/>
            <person name="Hirsch V."/>
            <person name="Kutty G."/>
            <person name="Liu Y."/>
            <person name="Peng L."/>
            <person name="Chen J."/>
            <person name="Song J."/>
            <person name="Weissenbacher-Lang C."/>
            <person name="Xu J."/>
            <person name="Upham N.S."/>
            <person name="Stajich J.E."/>
            <person name="Cuomo C.A."/>
            <person name="Cushion M.T."/>
            <person name="Kovacs J.A."/>
        </authorList>
    </citation>
    <scope>NUCLEOTIDE SEQUENCE</scope>
    <source>
        <strain evidence="6">2A</strain>
    </source>
</reference>
<evidence type="ECO:0000256" key="1">
    <source>
        <dbReference type="ARBA" id="ARBA00019186"/>
    </source>
</evidence>
<name>A0A899G292_9ASCO</name>
<keyword evidence="7" id="KW-1185">Reference proteome</keyword>
<accession>A0A899G292</accession>
<keyword evidence="5" id="KW-0812">Transmembrane</keyword>
<dbReference type="InterPro" id="IPR019151">
    <property type="entry name" value="Proteasome_assmbl_chaperone_2"/>
</dbReference>
<keyword evidence="5" id="KW-1133">Transmembrane helix</keyword>
<feature type="transmembrane region" description="Helical" evidence="5">
    <location>
        <begin position="6"/>
        <end position="33"/>
    </location>
</feature>
<keyword evidence="5" id="KW-0472">Membrane</keyword>
<evidence type="ECO:0000256" key="2">
    <source>
        <dbReference type="ARBA" id="ARBA00023186"/>
    </source>
</evidence>
<organism evidence="6 7">
    <name type="scientific">Pneumocystis wakefieldiae</name>
    <dbReference type="NCBI Taxonomy" id="38082"/>
    <lineage>
        <taxon>Eukaryota</taxon>
        <taxon>Fungi</taxon>
        <taxon>Dikarya</taxon>
        <taxon>Ascomycota</taxon>
        <taxon>Taphrinomycotina</taxon>
        <taxon>Pneumocystomycetes</taxon>
        <taxon>Pneumocystaceae</taxon>
        <taxon>Pneumocystis</taxon>
    </lineage>
</organism>
<comment type="subunit">
    <text evidence="4">Component of the 20S proteasome chaperone.</text>
</comment>
<dbReference type="PIRSF" id="PIRSF010044">
    <property type="entry name" value="UCP010044"/>
    <property type="match status" value="1"/>
</dbReference>
<proteinExistence type="inferred from homology"/>
<comment type="similarity">
    <text evidence="3 4">Belongs to the PSMG2 family.</text>
</comment>
<dbReference type="PANTHER" id="PTHR12970:SF1">
    <property type="entry name" value="PROTEASOME ASSEMBLY CHAPERONE 2"/>
    <property type="match status" value="1"/>
</dbReference>
<dbReference type="PANTHER" id="PTHR12970">
    <property type="entry name" value="PROTEASOME ASSEMBLY CHAPERONE 2"/>
    <property type="match status" value="1"/>
</dbReference>
<dbReference type="InterPro" id="IPR038389">
    <property type="entry name" value="PSMG2_sf"/>
</dbReference>
<comment type="function">
    <text evidence="4">Involved in 20S proteasome assembly.</text>
</comment>
<dbReference type="Gene3D" id="3.40.50.10900">
    <property type="entry name" value="PAC-like subunit"/>
    <property type="match status" value="1"/>
</dbReference>
<dbReference type="EMBL" id="CP054538">
    <property type="protein sequence ID" value="QSL65589.1"/>
    <property type="molecule type" value="Genomic_DNA"/>
</dbReference>